<dbReference type="Pfam" id="PF00646">
    <property type="entry name" value="F-box"/>
    <property type="match status" value="1"/>
</dbReference>
<dbReference type="PANTHER" id="PTHR34709">
    <property type="entry name" value="OS10G0396666 PROTEIN"/>
    <property type="match status" value="1"/>
</dbReference>
<proteinExistence type="predicted"/>
<accession>A0AAV5DML5</accession>
<protein>
    <recommendedName>
        <fullName evidence="1">F-box domain-containing protein</fullName>
    </recommendedName>
</protein>
<dbReference type="Proteomes" id="UP001054889">
    <property type="component" value="Unassembled WGS sequence"/>
</dbReference>
<evidence type="ECO:0000313" key="3">
    <source>
        <dbReference type="Proteomes" id="UP001054889"/>
    </source>
</evidence>
<dbReference type="Gene3D" id="1.20.1280.50">
    <property type="match status" value="1"/>
</dbReference>
<reference evidence="2" key="2">
    <citation type="submission" date="2021-12" db="EMBL/GenBank/DDBJ databases">
        <title>Resequencing data analysis of finger millet.</title>
        <authorList>
            <person name="Hatakeyama M."/>
            <person name="Aluri S."/>
            <person name="Balachadran M.T."/>
            <person name="Sivarajan S.R."/>
            <person name="Poveda L."/>
            <person name="Shimizu-Inatsugi R."/>
            <person name="Schlapbach R."/>
            <person name="Sreeman S.M."/>
            <person name="Shimizu K.K."/>
        </authorList>
    </citation>
    <scope>NUCLEOTIDE SEQUENCE</scope>
</reference>
<dbReference type="EMBL" id="BQKI01000018">
    <property type="protein sequence ID" value="GJN11456.1"/>
    <property type="molecule type" value="Genomic_DNA"/>
</dbReference>
<dbReference type="SUPFAM" id="SSF81383">
    <property type="entry name" value="F-box domain"/>
    <property type="match status" value="1"/>
</dbReference>
<organism evidence="2 3">
    <name type="scientific">Eleusine coracana subsp. coracana</name>
    <dbReference type="NCBI Taxonomy" id="191504"/>
    <lineage>
        <taxon>Eukaryota</taxon>
        <taxon>Viridiplantae</taxon>
        <taxon>Streptophyta</taxon>
        <taxon>Embryophyta</taxon>
        <taxon>Tracheophyta</taxon>
        <taxon>Spermatophyta</taxon>
        <taxon>Magnoliopsida</taxon>
        <taxon>Liliopsida</taxon>
        <taxon>Poales</taxon>
        <taxon>Poaceae</taxon>
        <taxon>PACMAD clade</taxon>
        <taxon>Chloridoideae</taxon>
        <taxon>Cynodonteae</taxon>
        <taxon>Eleusininae</taxon>
        <taxon>Eleusine</taxon>
    </lineage>
</organism>
<dbReference type="InterPro" id="IPR001810">
    <property type="entry name" value="F-box_dom"/>
</dbReference>
<dbReference type="InterPro" id="IPR032675">
    <property type="entry name" value="LRR_dom_sf"/>
</dbReference>
<dbReference type="PANTHER" id="PTHR34709:SF25">
    <property type="entry name" value="OS06G0688400 PROTEIN"/>
    <property type="match status" value="1"/>
</dbReference>
<sequence>MARTIRTKRFCSGDRRRDRISELPDDLLVQILVLLPIVEAVRTCVLSHRWRHVWTRLPRLDFDDDEDAPDVLSFPELIAAAIVNYAADVHLPDVSVSLSYRYEFSEAVSIAASAFLAADRVLSTFDLFLFQDEEDELAVLQAPPLYMPCFPWVKELSFTFSGVNLWMPYICTFYRLTKMYIFGVRFTDEGWGLHDAVSWRCPCLQDLELHMIKGLEKVFLISQSLTSLRLFSLVDLERLLVVGANLRDMQVTRSFVHASEPTFMLLDVPKLEQLHWEDRCPDEVQRWSLPNQLSKLTVVEISFAPARFTRILQIFKSIQALSLEFSIAPESAEQKNLVENANISFFHELDLTVKKNEHSFGPTVLSLLNRNYWVRKLSLQITDDREDKSIIAPCASFCNCHKIKSGRDKKIKLDYLNWVTMKNFSGTEDEMNFLYSIVRNAKALHKVSVMFSMAVEPTEKFLQSLQKQSPSGCTIELNTI</sequence>
<reference evidence="2" key="1">
    <citation type="journal article" date="2018" name="DNA Res.">
        <title>Multiple hybrid de novo genome assembly of finger millet, an orphan allotetraploid crop.</title>
        <authorList>
            <person name="Hatakeyama M."/>
            <person name="Aluri S."/>
            <person name="Balachadran M.T."/>
            <person name="Sivarajan S.R."/>
            <person name="Patrignani A."/>
            <person name="Gruter S."/>
            <person name="Poveda L."/>
            <person name="Shimizu-Inatsugi R."/>
            <person name="Baeten J."/>
            <person name="Francoijs K.J."/>
            <person name="Nataraja K.N."/>
            <person name="Reddy Y.A.N."/>
            <person name="Phadnis S."/>
            <person name="Ravikumar R.L."/>
            <person name="Schlapbach R."/>
            <person name="Sreeman S.M."/>
            <person name="Shimizu K.K."/>
        </authorList>
    </citation>
    <scope>NUCLEOTIDE SEQUENCE</scope>
</reference>
<dbReference type="InterPro" id="IPR053781">
    <property type="entry name" value="F-box_AtFBL13-like"/>
</dbReference>
<gene>
    <name evidence="2" type="primary">ga29651</name>
    <name evidence="2" type="ORF">PR202_ga29651</name>
</gene>
<comment type="caution">
    <text evidence="2">The sequence shown here is derived from an EMBL/GenBank/DDBJ whole genome shotgun (WGS) entry which is preliminary data.</text>
</comment>
<name>A0AAV5DML5_ELECO</name>
<evidence type="ECO:0000313" key="2">
    <source>
        <dbReference type="EMBL" id="GJN11456.1"/>
    </source>
</evidence>
<dbReference type="CDD" id="cd22160">
    <property type="entry name" value="F-box_AtFBL13-like"/>
    <property type="match status" value="1"/>
</dbReference>
<dbReference type="AlphaFoldDB" id="A0AAV5DML5"/>
<feature type="domain" description="F-box" evidence="1">
    <location>
        <begin position="20"/>
        <end position="59"/>
    </location>
</feature>
<evidence type="ECO:0000259" key="1">
    <source>
        <dbReference type="Pfam" id="PF00646"/>
    </source>
</evidence>
<dbReference type="InterPro" id="IPR036047">
    <property type="entry name" value="F-box-like_dom_sf"/>
</dbReference>
<dbReference type="SUPFAM" id="SSF52047">
    <property type="entry name" value="RNI-like"/>
    <property type="match status" value="1"/>
</dbReference>
<dbReference type="Gene3D" id="3.80.10.10">
    <property type="entry name" value="Ribonuclease Inhibitor"/>
    <property type="match status" value="1"/>
</dbReference>
<keyword evidence="3" id="KW-1185">Reference proteome</keyword>
<dbReference type="InterPro" id="IPR055312">
    <property type="entry name" value="FBL15-like"/>
</dbReference>